<proteinExistence type="predicted"/>
<evidence type="ECO:0000313" key="4">
    <source>
        <dbReference type="WBParaSite" id="Bm18001.1"/>
    </source>
</evidence>
<name>A0A4E9F193_BRUMA</name>
<organism evidence="2">
    <name type="scientific">Brugia malayi</name>
    <name type="common">Filarial nematode worm</name>
    <dbReference type="NCBI Taxonomy" id="6279"/>
    <lineage>
        <taxon>Eukaryota</taxon>
        <taxon>Metazoa</taxon>
        <taxon>Ecdysozoa</taxon>
        <taxon>Nematoda</taxon>
        <taxon>Chromadorea</taxon>
        <taxon>Rhabditida</taxon>
        <taxon>Spirurina</taxon>
        <taxon>Spiruromorpha</taxon>
        <taxon>Filarioidea</taxon>
        <taxon>Onchocercidae</taxon>
        <taxon>Brugia</taxon>
    </lineage>
</organism>
<sequence length="62" mass="6715">MSFVYIENGMELNSGKVSDGPGEEDESNGRLSGQEFIVGHNGQKDGQNVGQRDKSGCKIVER</sequence>
<gene>
    <name evidence="2 4" type="primary">Bm18001</name>
    <name evidence="2" type="ORF">BM_BM18001</name>
</gene>
<evidence type="ECO:0000256" key="1">
    <source>
        <dbReference type="SAM" id="MobiDB-lite"/>
    </source>
</evidence>
<dbReference type="GeneID" id="66059122"/>
<evidence type="ECO:0000313" key="2">
    <source>
        <dbReference type="EMBL" id="VIO88290.1"/>
    </source>
</evidence>
<dbReference type="Proteomes" id="UP000006672">
    <property type="component" value="Unassembled WGS sequence"/>
</dbReference>
<dbReference type="RefSeq" id="XP_042930759.1">
    <property type="nucleotide sequence ID" value="XM_043074825.1"/>
</dbReference>
<accession>A0A5S6PF44</accession>
<dbReference type="WBParaSite" id="Bm18001.1">
    <property type="protein sequence ID" value="Bm18001.1"/>
    <property type="gene ID" value="WBGene00269143"/>
</dbReference>
<keyword evidence="3" id="KW-1185">Reference proteome</keyword>
<reference evidence="4" key="3">
    <citation type="submission" date="2019-12" db="UniProtKB">
        <authorList>
            <consortium name="WormBaseParasite"/>
        </authorList>
    </citation>
    <scope>IDENTIFICATION</scope>
</reference>
<feature type="compositionally biased region" description="Basic and acidic residues" evidence="1">
    <location>
        <begin position="51"/>
        <end position="62"/>
    </location>
</feature>
<dbReference type="CTD" id="66059122"/>
<protein>
    <submittedName>
        <fullName evidence="2 4">Uncharacterized protein</fullName>
    </submittedName>
</protein>
<reference evidence="3" key="1">
    <citation type="journal article" date="2007" name="Science">
        <title>Draft genome of the filarial nematode parasite Brugia malayi.</title>
        <authorList>
            <person name="Ghedin E."/>
            <person name="Wang S."/>
            <person name="Spiro D."/>
            <person name="Caler E."/>
            <person name="Zhao Q."/>
            <person name="Crabtree J."/>
            <person name="Allen J.E."/>
            <person name="Delcher A.L."/>
            <person name="Guiliano D.B."/>
            <person name="Miranda-Saavedra D."/>
            <person name="Angiuoli S.V."/>
            <person name="Creasy T."/>
            <person name="Amedeo P."/>
            <person name="Haas B."/>
            <person name="El-Sayed N.M."/>
            <person name="Wortman J.R."/>
            <person name="Feldblyum T."/>
            <person name="Tallon L."/>
            <person name="Schatz M."/>
            <person name="Shumway M."/>
            <person name="Koo H."/>
            <person name="Salzberg S.L."/>
            <person name="Schobel S."/>
            <person name="Pertea M."/>
            <person name="Pop M."/>
            <person name="White O."/>
            <person name="Barton G.J."/>
            <person name="Carlow C.K."/>
            <person name="Crawford M.J."/>
            <person name="Daub J."/>
            <person name="Dimmic M.W."/>
            <person name="Estes C.F."/>
            <person name="Foster J.M."/>
            <person name="Ganatra M."/>
            <person name="Gregory W.F."/>
            <person name="Johnson N.M."/>
            <person name="Jin J."/>
            <person name="Komuniecki R."/>
            <person name="Korf I."/>
            <person name="Kumar S."/>
            <person name="Laney S."/>
            <person name="Li B.W."/>
            <person name="Li W."/>
            <person name="Lindblom T.H."/>
            <person name="Lustigman S."/>
            <person name="Ma D."/>
            <person name="Maina C.V."/>
            <person name="Martin D.M."/>
            <person name="McCarter J.P."/>
            <person name="McReynolds L."/>
            <person name="Mitreva M."/>
            <person name="Nutman T.B."/>
            <person name="Parkinson J."/>
            <person name="Peregrin-Alvarez J.M."/>
            <person name="Poole C."/>
            <person name="Ren Q."/>
            <person name="Saunders L."/>
            <person name="Sluder A.E."/>
            <person name="Smith K."/>
            <person name="Stanke M."/>
            <person name="Unnasch T.R."/>
            <person name="Ware J."/>
            <person name="Wei A.D."/>
            <person name="Weil G."/>
            <person name="Williams D.J."/>
            <person name="Zhang Y."/>
            <person name="Williams S.A."/>
            <person name="Fraser-Liggett C."/>
            <person name="Slatko B."/>
            <person name="Blaxter M.L."/>
            <person name="Scott A.L."/>
        </authorList>
    </citation>
    <scope>NUCLEOTIDE SEQUENCE</scope>
    <source>
        <strain evidence="3">FR3</strain>
    </source>
</reference>
<accession>A0A4E9F193</accession>
<dbReference type="AlphaFoldDB" id="A0A4E9F193"/>
<reference evidence="2" key="2">
    <citation type="submission" date="2019-04" db="EMBL/GenBank/DDBJ databases">
        <authorList>
            <person name="Howe K."/>
            <person name="Paulini M."/>
            <person name="Williams G."/>
        </authorList>
    </citation>
    <scope>NUCLEOTIDE SEQUENCE [LARGE SCALE GENOMIC DNA]</scope>
    <source>
        <strain evidence="2">FR3</strain>
    </source>
</reference>
<dbReference type="EMBL" id="CAAKNF010000196">
    <property type="protein sequence ID" value="VIO88290.1"/>
    <property type="molecule type" value="Genomic_DNA"/>
</dbReference>
<evidence type="ECO:0000313" key="3">
    <source>
        <dbReference type="Proteomes" id="UP000006672"/>
    </source>
</evidence>
<feature type="region of interest" description="Disordered" evidence="1">
    <location>
        <begin position="1"/>
        <end position="62"/>
    </location>
</feature>
<dbReference type="KEGG" id="bmy:BM_BM18001"/>